<dbReference type="InterPro" id="IPR036397">
    <property type="entry name" value="RNaseH_sf"/>
</dbReference>
<evidence type="ECO:0000313" key="2">
    <source>
        <dbReference type="Proteomes" id="UP000694568"/>
    </source>
</evidence>
<dbReference type="Ensembl" id="ENSSLUT00000018935.1">
    <property type="protein sequence ID" value="ENSSLUP00000018354.1"/>
    <property type="gene ID" value="ENSSLUG00000008556.1"/>
</dbReference>
<accession>A0A8C9XZM5</accession>
<evidence type="ECO:0008006" key="3">
    <source>
        <dbReference type="Google" id="ProtNLM"/>
    </source>
</evidence>
<proteinExistence type="predicted"/>
<reference evidence="1" key="2">
    <citation type="submission" date="2025-09" db="UniProtKB">
        <authorList>
            <consortium name="Ensembl"/>
        </authorList>
    </citation>
    <scope>IDENTIFICATION</scope>
</reference>
<reference evidence="1" key="1">
    <citation type="submission" date="2025-08" db="UniProtKB">
        <authorList>
            <consortium name="Ensembl"/>
        </authorList>
    </citation>
    <scope>IDENTIFICATION</scope>
</reference>
<sequence length="98" mass="11372">MRLQFAQAQQNWTVEDWKNVVWSDESRFLLRYSDVRVRIWRKQNENMDPSCLVTTVQAGGGGGSVMVWGMLSYQYGPTFLNNASSTLLNQCHKELRQL</sequence>
<dbReference type="AlphaFoldDB" id="A0A8C9XZM5"/>
<dbReference type="GeneTree" id="ENSGT01150000286933"/>
<protein>
    <recommendedName>
        <fullName evidence="3">Transposable element Tc1 transposase</fullName>
    </recommendedName>
</protein>
<dbReference type="Gene3D" id="3.30.420.10">
    <property type="entry name" value="Ribonuclease H-like superfamily/Ribonuclease H"/>
    <property type="match status" value="1"/>
</dbReference>
<organism evidence="1 2">
    <name type="scientific">Sander lucioperca</name>
    <name type="common">Pike-perch</name>
    <name type="synonym">Perca lucioperca</name>
    <dbReference type="NCBI Taxonomy" id="283035"/>
    <lineage>
        <taxon>Eukaryota</taxon>
        <taxon>Metazoa</taxon>
        <taxon>Chordata</taxon>
        <taxon>Craniata</taxon>
        <taxon>Vertebrata</taxon>
        <taxon>Euteleostomi</taxon>
        <taxon>Actinopterygii</taxon>
        <taxon>Neopterygii</taxon>
        <taxon>Teleostei</taxon>
        <taxon>Neoteleostei</taxon>
        <taxon>Acanthomorphata</taxon>
        <taxon>Eupercaria</taxon>
        <taxon>Perciformes</taxon>
        <taxon>Percoidei</taxon>
        <taxon>Percidae</taxon>
        <taxon>Luciopercinae</taxon>
        <taxon>Sander</taxon>
    </lineage>
</organism>
<dbReference type="GO" id="GO:0003676">
    <property type="term" value="F:nucleic acid binding"/>
    <property type="evidence" value="ECO:0007669"/>
    <property type="project" value="InterPro"/>
</dbReference>
<evidence type="ECO:0000313" key="1">
    <source>
        <dbReference type="Ensembl" id="ENSSLUP00000018354.1"/>
    </source>
</evidence>
<name>A0A8C9XZM5_SANLU</name>
<keyword evidence="2" id="KW-1185">Reference proteome</keyword>
<dbReference type="Proteomes" id="UP000694568">
    <property type="component" value="Unplaced"/>
</dbReference>